<evidence type="ECO:0000313" key="3">
    <source>
        <dbReference type="Proteomes" id="UP000053989"/>
    </source>
</evidence>
<evidence type="ECO:0000313" key="2">
    <source>
        <dbReference type="EMBL" id="KIM50783.1"/>
    </source>
</evidence>
<feature type="signal peptide" evidence="1">
    <location>
        <begin position="1"/>
        <end position="15"/>
    </location>
</feature>
<keyword evidence="3" id="KW-1185">Reference proteome</keyword>
<dbReference type="HOGENOM" id="CLU_069878_1_0_1"/>
<evidence type="ECO:0000256" key="1">
    <source>
        <dbReference type="SAM" id="SignalP"/>
    </source>
</evidence>
<dbReference type="EMBL" id="KN822330">
    <property type="protein sequence ID" value="KIM50783.1"/>
    <property type="molecule type" value="Genomic_DNA"/>
</dbReference>
<reference evidence="2 3" key="1">
    <citation type="submission" date="2014-04" db="EMBL/GenBank/DDBJ databases">
        <authorList>
            <consortium name="DOE Joint Genome Institute"/>
            <person name="Kuo A."/>
            <person name="Kohler A."/>
            <person name="Nagy L.G."/>
            <person name="Floudas D."/>
            <person name="Copeland A."/>
            <person name="Barry K.W."/>
            <person name="Cichocki N."/>
            <person name="Veneault-Fourrey C."/>
            <person name="LaButti K."/>
            <person name="Lindquist E.A."/>
            <person name="Lipzen A."/>
            <person name="Lundell T."/>
            <person name="Morin E."/>
            <person name="Murat C."/>
            <person name="Sun H."/>
            <person name="Tunlid A."/>
            <person name="Henrissat B."/>
            <person name="Grigoriev I.V."/>
            <person name="Hibbett D.S."/>
            <person name="Martin F."/>
            <person name="Nordberg H.P."/>
            <person name="Cantor M.N."/>
            <person name="Hua S.X."/>
        </authorList>
    </citation>
    <scope>NUCLEOTIDE SEQUENCE [LARGE SCALE GENOMIC DNA]</scope>
    <source>
        <strain evidence="2 3">Foug A</strain>
    </source>
</reference>
<accession>A0A0C2YLY8</accession>
<protein>
    <submittedName>
        <fullName evidence="2">Uncharacterized protein</fullName>
    </submittedName>
</protein>
<reference evidence="3" key="2">
    <citation type="submission" date="2015-01" db="EMBL/GenBank/DDBJ databases">
        <title>Evolutionary Origins and Diversification of the Mycorrhizal Mutualists.</title>
        <authorList>
            <consortium name="DOE Joint Genome Institute"/>
            <consortium name="Mycorrhizal Genomics Consortium"/>
            <person name="Kohler A."/>
            <person name="Kuo A."/>
            <person name="Nagy L.G."/>
            <person name="Floudas D."/>
            <person name="Copeland A."/>
            <person name="Barry K.W."/>
            <person name="Cichocki N."/>
            <person name="Veneault-Fourrey C."/>
            <person name="LaButti K."/>
            <person name="Lindquist E.A."/>
            <person name="Lipzen A."/>
            <person name="Lundell T."/>
            <person name="Morin E."/>
            <person name="Murat C."/>
            <person name="Riley R."/>
            <person name="Ohm R."/>
            <person name="Sun H."/>
            <person name="Tunlid A."/>
            <person name="Henrissat B."/>
            <person name="Grigoriev I.V."/>
            <person name="Hibbett D.S."/>
            <person name="Martin F."/>
        </authorList>
    </citation>
    <scope>NUCLEOTIDE SEQUENCE [LARGE SCALE GENOMIC DNA]</scope>
    <source>
        <strain evidence="3">Foug A</strain>
    </source>
</reference>
<keyword evidence="1" id="KW-0732">Signal</keyword>
<organism evidence="2 3">
    <name type="scientific">Scleroderma citrinum Foug A</name>
    <dbReference type="NCBI Taxonomy" id="1036808"/>
    <lineage>
        <taxon>Eukaryota</taxon>
        <taxon>Fungi</taxon>
        <taxon>Dikarya</taxon>
        <taxon>Basidiomycota</taxon>
        <taxon>Agaricomycotina</taxon>
        <taxon>Agaricomycetes</taxon>
        <taxon>Agaricomycetidae</taxon>
        <taxon>Boletales</taxon>
        <taxon>Sclerodermatineae</taxon>
        <taxon>Sclerodermataceae</taxon>
        <taxon>Scleroderma</taxon>
    </lineage>
</organism>
<proteinExistence type="predicted"/>
<name>A0A0C2YLY8_9AGAM</name>
<dbReference type="InParanoid" id="A0A0C2YLY8"/>
<gene>
    <name evidence="2" type="ORF">SCLCIDRAFT_33996</name>
</gene>
<dbReference type="AlphaFoldDB" id="A0A0C2YLY8"/>
<feature type="chain" id="PRO_5012249427" evidence="1">
    <location>
        <begin position="16"/>
        <end position="285"/>
    </location>
</feature>
<sequence length="285" mass="31400">MSLFSVIGFLGLANAERIASPRPNGREVWHCFYATTLQCSSGIDIPVKIRIYSPFNDVVHMNNTVAFVIAKAFCPPNDLVLLDAYHIFPVPGNPADEEEYESRAPDCPHPFVSGIGIVSGRAEVLADGVTKFFPVVVNEYVQDSVKTSTVHCAFNSSHPRWSNTPVPNPNSCIHFFGTIADINSAGIVRVDVENIALNVGPTSTNETVSSPNSLASPVKRRKFNAIAANLPRGSSSPQRNIPSSSIASFMDSSAWFQCNLHLPCHNLFLWDLYRRFHLPHHQKQL</sequence>
<dbReference type="Proteomes" id="UP000053989">
    <property type="component" value="Unassembled WGS sequence"/>
</dbReference>
<dbReference type="OrthoDB" id="3258371at2759"/>